<reference evidence="2 3" key="1">
    <citation type="journal article" date="2014" name="Int. J. Syst. Evol. Microbiol.">
        <title>Complete genome sequence of Corynebacterium casei LMG S-19264T (=DSM 44701T), isolated from a smear-ripened cheese.</title>
        <authorList>
            <consortium name="US DOE Joint Genome Institute (JGI-PGF)"/>
            <person name="Walter F."/>
            <person name="Albersmeier A."/>
            <person name="Kalinowski J."/>
            <person name="Ruckert C."/>
        </authorList>
    </citation>
    <scope>NUCLEOTIDE SEQUENCE [LARGE SCALE GENOMIC DNA]</scope>
    <source>
        <strain evidence="2 3">JCM 4255</strain>
    </source>
</reference>
<feature type="domain" description="NodB homology" evidence="1">
    <location>
        <begin position="62"/>
        <end position="307"/>
    </location>
</feature>
<dbReference type="SUPFAM" id="SSF88713">
    <property type="entry name" value="Glycoside hydrolase/deacetylase"/>
    <property type="match status" value="1"/>
</dbReference>
<dbReference type="InterPro" id="IPR037950">
    <property type="entry name" value="PgdA-like"/>
</dbReference>
<dbReference type="InterPro" id="IPR011330">
    <property type="entry name" value="Glyco_hydro/deAcase_b/a-brl"/>
</dbReference>
<dbReference type="InterPro" id="IPR002509">
    <property type="entry name" value="NODB_dom"/>
</dbReference>
<dbReference type="Gene3D" id="3.20.20.370">
    <property type="entry name" value="Glycoside hydrolase/deacetylase"/>
    <property type="match status" value="1"/>
</dbReference>
<dbReference type="PANTHER" id="PTHR47561:SF1">
    <property type="entry name" value="POLYSACCHARIDE DEACETYLASE FAMILY PROTEIN (AFU_ORTHOLOGUE AFUA_6G05030)"/>
    <property type="match status" value="1"/>
</dbReference>
<sequence>MSEQTPPPWQWDEPTWRGHVDRVRAGRSLSPSTWPGGARVAVALSFDSDHETIPLRDAETLPGKLAQGEYGARVGVPRILRLLQRHRAPASFFIPAVSALLHEGEAASYVEQGHEVALHGWIHERNTQIPAEAERDLALRAADTLERLTGTRPVGIRTPSWDFSPHTLAITRELGLVYDSSLMADDEPYELLSDGEPTGVVEIPVEWIRDDAPYFMMERFGSLRPYTPPRGVLSIWKDEFDQAYAEGGLFQLTMHPHIIGHRSRMAILSELLEHISARSDVWYATHAQIAEYVLNQAAGTAPQEKTP</sequence>
<dbReference type="GO" id="GO:0016810">
    <property type="term" value="F:hydrolase activity, acting on carbon-nitrogen (but not peptide) bonds"/>
    <property type="evidence" value="ECO:0007669"/>
    <property type="project" value="InterPro"/>
</dbReference>
<dbReference type="KEGG" id="stui:GCM10017668_01480"/>
<dbReference type="PROSITE" id="PS51677">
    <property type="entry name" value="NODB"/>
    <property type="match status" value="1"/>
</dbReference>
<dbReference type="RefSeq" id="WP_190895916.1">
    <property type="nucleotide sequence ID" value="NZ_AP023439.1"/>
</dbReference>
<protein>
    <submittedName>
        <fullName evidence="2">Polysaccharide deacetylase</fullName>
    </submittedName>
</protein>
<name>A0A7G1NAT7_9ACTN</name>
<proteinExistence type="predicted"/>
<dbReference type="PANTHER" id="PTHR47561">
    <property type="entry name" value="POLYSACCHARIDE DEACETYLASE FAMILY PROTEIN (AFU_ORTHOLOGUE AFUA_6G05030)"/>
    <property type="match status" value="1"/>
</dbReference>
<evidence type="ECO:0000313" key="2">
    <source>
        <dbReference type="EMBL" id="BCL18305.1"/>
    </source>
</evidence>
<organism evidence="2 3">
    <name type="scientific">Streptomyces tuirus</name>
    <dbReference type="NCBI Taxonomy" id="68278"/>
    <lineage>
        <taxon>Bacteria</taxon>
        <taxon>Bacillati</taxon>
        <taxon>Actinomycetota</taxon>
        <taxon>Actinomycetes</taxon>
        <taxon>Kitasatosporales</taxon>
        <taxon>Streptomycetaceae</taxon>
        <taxon>Streptomyces</taxon>
    </lineage>
</organism>
<dbReference type="Pfam" id="PF01522">
    <property type="entry name" value="Polysacc_deac_1"/>
    <property type="match status" value="1"/>
</dbReference>
<accession>A0A7G1NAT7</accession>
<gene>
    <name evidence="2" type="ORF">GCM10017668_01480</name>
</gene>
<dbReference type="EMBL" id="AP023439">
    <property type="protein sequence ID" value="BCL18305.1"/>
    <property type="molecule type" value="Genomic_DNA"/>
</dbReference>
<dbReference type="GO" id="GO:0005975">
    <property type="term" value="P:carbohydrate metabolic process"/>
    <property type="evidence" value="ECO:0007669"/>
    <property type="project" value="InterPro"/>
</dbReference>
<dbReference type="CDD" id="cd10938">
    <property type="entry name" value="CE4_HpPgdA_like"/>
    <property type="match status" value="1"/>
</dbReference>
<dbReference type="AlphaFoldDB" id="A0A7G1NAT7"/>
<dbReference type="Proteomes" id="UP000516373">
    <property type="component" value="Chromosome"/>
</dbReference>
<evidence type="ECO:0000313" key="3">
    <source>
        <dbReference type="Proteomes" id="UP000516373"/>
    </source>
</evidence>
<evidence type="ECO:0000259" key="1">
    <source>
        <dbReference type="PROSITE" id="PS51677"/>
    </source>
</evidence>